<name>A0AAD3DRK6_9CHLO</name>
<feature type="region of interest" description="Disordered" evidence="1">
    <location>
        <begin position="1156"/>
        <end position="1202"/>
    </location>
</feature>
<dbReference type="Pfam" id="PF15625">
    <property type="entry name" value="CC2D2AN-C2"/>
    <property type="match status" value="1"/>
</dbReference>
<dbReference type="InterPro" id="IPR028928">
    <property type="entry name" value="CC2D2AN-C2"/>
</dbReference>
<dbReference type="Proteomes" id="UP001054857">
    <property type="component" value="Unassembled WGS sequence"/>
</dbReference>
<dbReference type="InterPro" id="IPR056290">
    <property type="entry name" value="CEPT76/DRC7_peptidase-like_dom"/>
</dbReference>
<dbReference type="GO" id="GO:1904491">
    <property type="term" value="P:protein localization to ciliary transition zone"/>
    <property type="evidence" value="ECO:0007669"/>
    <property type="project" value="TreeGrafter"/>
</dbReference>
<dbReference type="InterPro" id="IPR052434">
    <property type="entry name" value="Tectonic-like_complex_comp"/>
</dbReference>
<proteinExistence type="predicted"/>
<keyword evidence="5" id="KW-1185">Reference proteome</keyword>
<reference evidence="4 5" key="1">
    <citation type="journal article" date="2021" name="Sci. Rep.">
        <title>Genome sequencing of the multicellular alga Astrephomene provides insights into convergent evolution of germ-soma differentiation.</title>
        <authorList>
            <person name="Yamashita S."/>
            <person name="Yamamoto K."/>
            <person name="Matsuzaki R."/>
            <person name="Suzuki S."/>
            <person name="Yamaguchi H."/>
            <person name="Hirooka S."/>
            <person name="Minakuchi Y."/>
            <person name="Miyagishima S."/>
            <person name="Kawachi M."/>
            <person name="Toyoda A."/>
            <person name="Nozaki H."/>
        </authorList>
    </citation>
    <scope>NUCLEOTIDE SEQUENCE [LARGE SCALE GENOMIC DNA]</scope>
    <source>
        <strain evidence="4 5">NIES-4017</strain>
    </source>
</reference>
<evidence type="ECO:0000256" key="1">
    <source>
        <dbReference type="SAM" id="MobiDB-lite"/>
    </source>
</evidence>
<organism evidence="4 5">
    <name type="scientific">Astrephomene gubernaculifera</name>
    <dbReference type="NCBI Taxonomy" id="47775"/>
    <lineage>
        <taxon>Eukaryota</taxon>
        <taxon>Viridiplantae</taxon>
        <taxon>Chlorophyta</taxon>
        <taxon>core chlorophytes</taxon>
        <taxon>Chlorophyceae</taxon>
        <taxon>CS clade</taxon>
        <taxon>Chlamydomonadales</taxon>
        <taxon>Astrephomenaceae</taxon>
        <taxon>Astrephomene</taxon>
    </lineage>
</organism>
<dbReference type="Pfam" id="PF24656">
    <property type="entry name" value="CEPT76_peptidase"/>
    <property type="match status" value="1"/>
</dbReference>
<comment type="caution">
    <text evidence="4">The sequence shown here is derived from an EMBL/GenBank/DDBJ whole genome shotgun (WGS) entry which is preliminary data.</text>
</comment>
<feature type="transmembrane region" description="Helical" evidence="2">
    <location>
        <begin position="1798"/>
        <end position="1821"/>
    </location>
</feature>
<feature type="region of interest" description="Disordered" evidence="1">
    <location>
        <begin position="647"/>
        <end position="684"/>
    </location>
</feature>
<dbReference type="SMART" id="SM00239">
    <property type="entry name" value="C2"/>
    <property type="match status" value="1"/>
</dbReference>
<dbReference type="GO" id="GO:1905515">
    <property type="term" value="P:non-motile cilium assembly"/>
    <property type="evidence" value="ECO:0007669"/>
    <property type="project" value="TreeGrafter"/>
</dbReference>
<keyword evidence="2" id="KW-0472">Membrane</keyword>
<dbReference type="GO" id="GO:0035869">
    <property type="term" value="C:ciliary transition zone"/>
    <property type="evidence" value="ECO:0007669"/>
    <property type="project" value="TreeGrafter"/>
</dbReference>
<dbReference type="PANTHER" id="PTHR20837:SF0">
    <property type="entry name" value="COILED-COIL AND C2 DOMAIN-CONTAINING PROTEIN 2A"/>
    <property type="match status" value="1"/>
</dbReference>
<feature type="region of interest" description="Disordered" evidence="1">
    <location>
        <begin position="180"/>
        <end position="218"/>
    </location>
</feature>
<keyword evidence="2" id="KW-1133">Transmembrane helix</keyword>
<feature type="compositionally biased region" description="Low complexity" evidence="1">
    <location>
        <begin position="25"/>
        <end position="45"/>
    </location>
</feature>
<protein>
    <recommendedName>
        <fullName evidence="3">C2 domain-containing protein</fullName>
    </recommendedName>
</protein>
<feature type="region of interest" description="Disordered" evidence="1">
    <location>
        <begin position="1"/>
        <end position="47"/>
    </location>
</feature>
<feature type="compositionally biased region" description="Low complexity" evidence="1">
    <location>
        <begin position="191"/>
        <end position="218"/>
    </location>
</feature>
<evidence type="ECO:0000256" key="2">
    <source>
        <dbReference type="SAM" id="Phobius"/>
    </source>
</evidence>
<evidence type="ECO:0000313" key="4">
    <source>
        <dbReference type="EMBL" id="GFR45894.1"/>
    </source>
</evidence>
<feature type="compositionally biased region" description="Pro residues" evidence="1">
    <location>
        <begin position="1"/>
        <end position="10"/>
    </location>
</feature>
<evidence type="ECO:0000313" key="5">
    <source>
        <dbReference type="Proteomes" id="UP001054857"/>
    </source>
</evidence>
<dbReference type="EMBL" id="BMAR01000011">
    <property type="protein sequence ID" value="GFR45894.1"/>
    <property type="molecule type" value="Genomic_DNA"/>
</dbReference>
<dbReference type="PANTHER" id="PTHR20837">
    <property type="entry name" value="CENTROSOMAL PROTEIN-RELATED"/>
    <property type="match status" value="1"/>
</dbReference>
<sequence length="1824" mass="198549">MGPQQLPPQQHPQHQAPRDSGLTSQAGATPGTAAAAGPQDPQQPGLMQNAAADRGTLQVAMVSYENSYRLREDPPAVAASLLLNFDVGALAGQPQPLPQRLTAQREGRFVREEMGLYRERQCILSQHSLNKTEQRIARAATLDKALLAEMAGGNAEAAMLQAAFMSQQQQQQLTVGALPTVTEEPDGGEGQQPQLLQLPPAGNNPQQQQQQQPQLGQTQLAALQQPMQGGEGLQQQQLGMVAQGGQMVAGVGGMDTSGAAATIQDPMFAYQWLDENGLMVYVPDPLKHPGHERPARRYDQDKELMRTYVRRPVAESAAALRGGSRLYRLDIELGRLEFLVHPGMAQEDLLAARLLALFREFKRREAVGLVMFYANRLAALEDSLLGAREKLFALQATEAAMDDVLDAYAMLGKIEREVAEMRQLKEEEEALLSRTVHAMERLYGEIQTVRQSQGYALTNLELSVVAKPPQELAWKQGVLTRERLDALLVAAEMEEVAGLPRFPDPLPVPDLADLPLLPAAGATVTAGLGQQQQPLRGPAGAGQQQQPYVFRLRRCESMCAAHAAIAADLTARLEVLKNRPSADPADPTRRQLEEQVALVGRAPRRVAMTAEEQMQLQIKATEMAKTGQIFVSRMPTLVPVLTISPTDAHHASQQQQQQGQMPHGAIAPLRMPQAPPKPSHKQGGKGRYYVKLFVNGHYVDSSDVAALGDNFVTDLKDTFSVQVSRFPESISVQLFERNPLRDSFISQIFIAIPGQAGSPHVDPQPRPYQFTALSPFRTRQHLAGPGSMPLMPDGHQHDPFHNYQAVFPSGAMYVRCGWVSERVLPGSRLGDTVLQQHAGGSAANAATLKMTMYENPLADQRPTGQGGHHLDSAGGLRPADIESGRELMPPVPSVPVDRMLRRAAERIGGKANRAQIMRWLSEHVIDPNDPRNAPLLELLKTQEAHAGALGEVFRLDIFPDVAMRDDRTADKRMAVLSRRWQAGIYRAPDKNLLKGVRSVPLRAPLAASETAQLDLQYLDQLALLEEASGGTQLALARVMMARHEKAMPLQIGAVLSAAVKEREERIRAFALRVRAAAARLDGRLMARRFRTEDVVNDAPLPQFKLELAAITQLLAPRRPLKRTKKLVKSLMTSVPKETQLMVTVQRAANLPARMAEAGGAGGAGFSGEDRNRRRGGGGGRRGGGALGGDAEGGGDAPSGAPDRLAEQRNCFVEVRFRSLTSRTVAVPGEFPLFNEQIDLDVFRDEGARDPQQQQQRQQELLEDGSALEPSPTALQANTDLITFNVFDEVIVEPSEPISMRRRPHEEVGDPVRLPERERRFLGCVRLPLSAVYQLQVLEGTFRLETPPVVLGYVQTSDRPATLSLHLTLRPRLAAPAGEVDERVTSGEQQQVNRHAQKWLAGLLARPECRSRVLKVMAVDADGAALLLCRYVAPTPLPPALAQTLAAGGGSAAGGGVEAAMLKLARFVAHVPYMEDSGLQKRRNDIWTSSSELLHLAGGDSEEHAHLLAGYFLQLGLQCFIVAGTSTGGARSHFVLTTGQPLPPAPYHSAPQAAAGGGAPSAQPHPLLDLNPGLLRLWNPVTGSVVSALDPTGEMREVGELYDGSNIWANTQPSGRPWEMRWNLGAPRDWAPFFGAALSPREIASVQTTPLYEELDARFYEELEARVEKRVEEALSNARAAGAFLTRPDNKVSRLLKGLLREMPQVSEALSAASLAASAALAEAGARGPTQPPQHLGERHKLITGLQASHNERIRREARCESAHGHMLALPFSDQYLEAVSEAVLNTGIHRIADDRAKFSTAVFVEPLGASFVCCIWIYVAVVRG</sequence>
<feature type="domain" description="C2" evidence="3">
    <location>
        <begin position="1139"/>
        <end position="1340"/>
    </location>
</feature>
<accession>A0AAD3DRK6</accession>
<keyword evidence="2" id="KW-0812">Transmembrane</keyword>
<evidence type="ECO:0000259" key="3">
    <source>
        <dbReference type="SMART" id="SM00239"/>
    </source>
</evidence>
<dbReference type="InterPro" id="IPR000008">
    <property type="entry name" value="C2_dom"/>
</dbReference>
<feature type="compositionally biased region" description="Gly residues" evidence="1">
    <location>
        <begin position="1176"/>
        <end position="1196"/>
    </location>
</feature>
<gene>
    <name evidence="4" type="ORF">Agub_g7350</name>
</gene>